<dbReference type="Pfam" id="PF13193">
    <property type="entry name" value="AMP-binding_C"/>
    <property type="match status" value="1"/>
</dbReference>
<dbReference type="InterPro" id="IPR001242">
    <property type="entry name" value="Condensation_dom"/>
</dbReference>
<dbReference type="Gene3D" id="2.30.38.10">
    <property type="entry name" value="Luciferase, Domain 3"/>
    <property type="match status" value="1"/>
</dbReference>
<dbReference type="PANTHER" id="PTHR45527:SF1">
    <property type="entry name" value="FATTY ACID SYNTHASE"/>
    <property type="match status" value="1"/>
</dbReference>
<feature type="region of interest" description="Disordered" evidence="4">
    <location>
        <begin position="1036"/>
        <end position="1065"/>
    </location>
</feature>
<protein>
    <submittedName>
        <fullName evidence="6">Amino acid adenylation domain-containing protein</fullName>
    </submittedName>
</protein>
<keyword evidence="3" id="KW-0597">Phosphoprotein</keyword>
<dbReference type="InterPro" id="IPR020806">
    <property type="entry name" value="PKS_PP-bd"/>
</dbReference>
<dbReference type="Pfam" id="PF00668">
    <property type="entry name" value="Condensation"/>
    <property type="match status" value="1"/>
</dbReference>
<dbReference type="EMBL" id="QWFA01000063">
    <property type="protein sequence ID" value="ROV67878.1"/>
    <property type="molecule type" value="Genomic_DNA"/>
</dbReference>
<dbReference type="RefSeq" id="WP_118903594.1">
    <property type="nucleotide sequence ID" value="NZ_QWFA01000063.1"/>
</dbReference>
<dbReference type="GO" id="GO:0017000">
    <property type="term" value="P:antibiotic biosynthetic process"/>
    <property type="evidence" value="ECO:0007669"/>
    <property type="project" value="UniProtKB-ARBA"/>
</dbReference>
<dbReference type="CDD" id="cd19543">
    <property type="entry name" value="DCL_NRPS"/>
    <property type="match status" value="1"/>
</dbReference>
<evidence type="ECO:0000313" key="6">
    <source>
        <dbReference type="EMBL" id="ROV67878.1"/>
    </source>
</evidence>
<reference evidence="6 7" key="1">
    <citation type="submission" date="2018-08" db="EMBL/GenBank/DDBJ databases">
        <title>Streptomyces globisporus 1912-4Crt, whole genome shotgun sequence.</title>
        <authorList>
            <person name="Matselyukh B."/>
        </authorList>
    </citation>
    <scope>NUCLEOTIDE SEQUENCE [LARGE SCALE GENOMIC DNA]</scope>
    <source>
        <strain evidence="6 7">1912-4Crt</strain>
    </source>
</reference>
<dbReference type="GO" id="GO:0031177">
    <property type="term" value="F:phosphopantetheine binding"/>
    <property type="evidence" value="ECO:0007669"/>
    <property type="project" value="InterPro"/>
</dbReference>
<dbReference type="SMART" id="SM00823">
    <property type="entry name" value="PKS_PP"/>
    <property type="match status" value="1"/>
</dbReference>
<dbReference type="Gene3D" id="3.30.559.10">
    <property type="entry name" value="Chloramphenicol acetyltransferase-like domain"/>
    <property type="match status" value="1"/>
</dbReference>
<feature type="domain" description="Carrier" evidence="5">
    <location>
        <begin position="967"/>
        <end position="1042"/>
    </location>
</feature>
<sequence length="1080" mass="117793">MVEKNNIESISGLAAMQKGMLFTYVADGASDAYVEQFDFTGAGEIDAGHLREALAALSRQYDILRSVFSFRNTDDPYQVVMKEWAPPLDVLDHEASPDPAHALAAFKEADRARGFDLSKDVLLRATLIRTGPRRWHLVLTFHHIILDGWSLGPLFAALFDHYDSLVRTGAAARHPRVRPYGDYVEWAGRQGTDEARRFWADELDGYERPAGPPAARTADGFRAATHRFVLPNELYDGLKRFARESRVTQSAVFQAAWGVVLQKFHYTDDVVFGSVVSGRDIDLDGVGDMVGLFVNTQPVRVRTARDTSFADLCRSVQDGYRRAVPHQHFPLHEVQAATPLRNALLDHVVAFENYPLIEKLQDFGAGDEGLRLEDVEVFERTDYDFHVVVTPLAEFGVTFSYNAHLYAPEVLEALQAALVRVLAAAVDDPEVTVRRIGIAQAAPAGPAAVAPLAAKPSLVDHFDAVVSAHGDRTALVWRETEFTYRQLDRWSDAVAHRLREGGVAPGTGVGVLSDRRPELIAAMLGVLKNGNHYVPVDTKDAAPRIAQVLDDADVRHLCTVGAFAGLVPDGVEAVRVDELHESDVEFTRTAGSSDDVAYLMYTSGSTGRPKGCHITHRNVQRLFTDQTYFAFGDDQVVLMTSSPAFDACTFEIWGTLLFGGRLILPDEVDVLDGGRLHALLTRHRVRSLWLTAPLFQQLCDRDPEIFRPLDHLLVGGSAVPRHHTAKLLEACPGIRVSNGYGPTENTVFSVVHRITADDLERERIPIGRALNHTSAHVLDNGLNPLPPGAVGELCLGGEGLSPGYRERPELNREKFVTAPALPGERLYRTGDLVRALPDGVLEYLGRTDDQVKINGFRVELGEVESALASVDGVAGAVVLAVEEKGAKSLRGYYLSEGAEGPDSSGGALRPEAVREALAAVVAGYLVPSVLVPVEKFPLTKNGKVDRRLLETVRPPAPAPAGRTVPRGPATETERTLFALVADLLPGVAIDSDRNFFDLGLNSLNLVTLSNRLRKRLGREVPVPLFFEHTSLSALAAALDGPGPDGGSPAAGAQEASDEEREEEEALHAGRLLTQFDFDDA</sequence>
<dbReference type="InterPro" id="IPR036736">
    <property type="entry name" value="ACP-like_sf"/>
</dbReference>
<evidence type="ECO:0000313" key="7">
    <source>
        <dbReference type="Proteomes" id="UP000285596"/>
    </source>
</evidence>
<dbReference type="Gene3D" id="1.10.1200.10">
    <property type="entry name" value="ACP-like"/>
    <property type="match status" value="1"/>
</dbReference>
<evidence type="ECO:0000256" key="1">
    <source>
        <dbReference type="ARBA" id="ARBA00001957"/>
    </source>
</evidence>
<feature type="compositionally biased region" description="Low complexity" evidence="4">
    <location>
        <begin position="1036"/>
        <end position="1054"/>
    </location>
</feature>
<evidence type="ECO:0000256" key="2">
    <source>
        <dbReference type="ARBA" id="ARBA00022450"/>
    </source>
</evidence>
<dbReference type="NCBIfam" id="TIGR01733">
    <property type="entry name" value="AA-adenyl-dom"/>
    <property type="match status" value="1"/>
</dbReference>
<dbReference type="SUPFAM" id="SSF47336">
    <property type="entry name" value="ACP-like"/>
    <property type="match status" value="1"/>
</dbReference>
<dbReference type="InterPro" id="IPR020845">
    <property type="entry name" value="AMP-binding_CS"/>
</dbReference>
<dbReference type="InterPro" id="IPR023213">
    <property type="entry name" value="CAT-like_dom_sf"/>
</dbReference>
<proteinExistence type="predicted"/>
<dbReference type="Gene3D" id="3.30.300.30">
    <property type="match status" value="1"/>
</dbReference>
<keyword evidence="2" id="KW-0596">Phosphopantetheine</keyword>
<comment type="caution">
    <text evidence="6">The sequence shown here is derived from an EMBL/GenBank/DDBJ whole genome shotgun (WGS) entry which is preliminary data.</text>
</comment>
<comment type="cofactor">
    <cofactor evidence="1">
        <name>pantetheine 4'-phosphate</name>
        <dbReference type="ChEBI" id="CHEBI:47942"/>
    </cofactor>
</comment>
<dbReference type="Pfam" id="PF00501">
    <property type="entry name" value="AMP-binding"/>
    <property type="match status" value="1"/>
</dbReference>
<dbReference type="InterPro" id="IPR025110">
    <property type="entry name" value="AMP-bd_C"/>
</dbReference>
<organism evidence="6 7">
    <name type="scientific">Streptomyces globisporus</name>
    <dbReference type="NCBI Taxonomy" id="1908"/>
    <lineage>
        <taxon>Bacteria</taxon>
        <taxon>Bacillati</taxon>
        <taxon>Actinomycetota</taxon>
        <taxon>Actinomycetes</taxon>
        <taxon>Kitasatosporales</taxon>
        <taxon>Streptomycetaceae</taxon>
        <taxon>Streptomyces</taxon>
    </lineage>
</organism>
<evidence type="ECO:0000259" key="5">
    <source>
        <dbReference type="PROSITE" id="PS50075"/>
    </source>
</evidence>
<dbReference type="PANTHER" id="PTHR45527">
    <property type="entry name" value="NONRIBOSOMAL PEPTIDE SYNTHETASE"/>
    <property type="match status" value="1"/>
</dbReference>
<dbReference type="Gene3D" id="3.30.559.30">
    <property type="entry name" value="Nonribosomal peptide synthetase, condensation domain"/>
    <property type="match status" value="1"/>
</dbReference>
<dbReference type="GO" id="GO:0008610">
    <property type="term" value="P:lipid biosynthetic process"/>
    <property type="evidence" value="ECO:0007669"/>
    <property type="project" value="UniProtKB-ARBA"/>
</dbReference>
<dbReference type="SUPFAM" id="SSF52777">
    <property type="entry name" value="CoA-dependent acyltransferases"/>
    <property type="match status" value="2"/>
</dbReference>
<dbReference type="InterPro" id="IPR045851">
    <property type="entry name" value="AMP-bd_C_sf"/>
</dbReference>
<dbReference type="Pfam" id="PF00550">
    <property type="entry name" value="PP-binding"/>
    <property type="match status" value="1"/>
</dbReference>
<dbReference type="GO" id="GO:0005737">
    <property type="term" value="C:cytoplasm"/>
    <property type="evidence" value="ECO:0007669"/>
    <property type="project" value="TreeGrafter"/>
</dbReference>
<dbReference type="PROSITE" id="PS00012">
    <property type="entry name" value="PHOSPHOPANTETHEINE"/>
    <property type="match status" value="1"/>
</dbReference>
<dbReference type="Gene3D" id="3.40.50.980">
    <property type="match status" value="2"/>
</dbReference>
<dbReference type="InterPro" id="IPR009081">
    <property type="entry name" value="PP-bd_ACP"/>
</dbReference>
<evidence type="ECO:0000256" key="4">
    <source>
        <dbReference type="SAM" id="MobiDB-lite"/>
    </source>
</evidence>
<gene>
    <name evidence="6" type="ORF">D3105_14270</name>
</gene>
<dbReference type="InterPro" id="IPR006162">
    <property type="entry name" value="Ppantetheine_attach_site"/>
</dbReference>
<feature type="compositionally biased region" description="Acidic residues" evidence="4">
    <location>
        <begin position="1055"/>
        <end position="1064"/>
    </location>
</feature>
<dbReference type="InterPro" id="IPR000873">
    <property type="entry name" value="AMP-dep_synth/lig_dom"/>
</dbReference>
<accession>A0A423UZW2</accession>
<dbReference type="GO" id="GO:0003824">
    <property type="term" value="F:catalytic activity"/>
    <property type="evidence" value="ECO:0007669"/>
    <property type="project" value="InterPro"/>
</dbReference>
<evidence type="ECO:0000256" key="3">
    <source>
        <dbReference type="ARBA" id="ARBA00022553"/>
    </source>
</evidence>
<dbReference type="AlphaFoldDB" id="A0A423UZW2"/>
<dbReference type="Proteomes" id="UP000285596">
    <property type="component" value="Unassembled WGS sequence"/>
</dbReference>
<dbReference type="CDD" id="cd12117">
    <property type="entry name" value="A_NRPS_Srf_like"/>
    <property type="match status" value="1"/>
</dbReference>
<dbReference type="PROSITE" id="PS50075">
    <property type="entry name" value="CARRIER"/>
    <property type="match status" value="1"/>
</dbReference>
<dbReference type="SUPFAM" id="SSF56801">
    <property type="entry name" value="Acetyl-CoA synthetase-like"/>
    <property type="match status" value="1"/>
</dbReference>
<dbReference type="PROSITE" id="PS00455">
    <property type="entry name" value="AMP_BINDING"/>
    <property type="match status" value="1"/>
</dbReference>
<name>A0A423UZW2_STRGL</name>
<dbReference type="GO" id="GO:0043041">
    <property type="term" value="P:amino acid activation for nonribosomal peptide biosynthetic process"/>
    <property type="evidence" value="ECO:0007669"/>
    <property type="project" value="TreeGrafter"/>
</dbReference>
<dbReference type="GO" id="GO:0044550">
    <property type="term" value="P:secondary metabolite biosynthetic process"/>
    <property type="evidence" value="ECO:0007669"/>
    <property type="project" value="TreeGrafter"/>
</dbReference>
<dbReference type="InterPro" id="IPR010071">
    <property type="entry name" value="AA_adenyl_dom"/>
</dbReference>